<keyword evidence="1" id="KW-0175">Coiled coil</keyword>
<dbReference type="EMBL" id="JACTNZ010000007">
    <property type="protein sequence ID" value="KAG5541110.1"/>
    <property type="molecule type" value="Genomic_DNA"/>
</dbReference>
<proteinExistence type="predicted"/>
<dbReference type="AlphaFoldDB" id="A0AAV6JP71"/>
<dbReference type="Proteomes" id="UP000823749">
    <property type="component" value="Chromosome 7"/>
</dbReference>
<accession>A0AAV6JP71</accession>
<gene>
    <name evidence="2" type="ORF">RHGRI_021103</name>
</gene>
<evidence type="ECO:0000313" key="2">
    <source>
        <dbReference type="EMBL" id="KAG5541110.1"/>
    </source>
</evidence>
<comment type="caution">
    <text evidence="2">The sequence shown here is derived from an EMBL/GenBank/DDBJ whole genome shotgun (WGS) entry which is preliminary data.</text>
</comment>
<reference evidence="2" key="1">
    <citation type="submission" date="2020-08" db="EMBL/GenBank/DDBJ databases">
        <title>Plant Genome Project.</title>
        <authorList>
            <person name="Zhang R.-G."/>
        </authorList>
    </citation>
    <scope>NUCLEOTIDE SEQUENCE</scope>
    <source>
        <strain evidence="2">WSP0</strain>
        <tissue evidence="2">Leaf</tissue>
    </source>
</reference>
<protein>
    <submittedName>
        <fullName evidence="2">Uncharacterized protein</fullName>
    </submittedName>
</protein>
<organism evidence="2 3">
    <name type="scientific">Rhododendron griersonianum</name>
    <dbReference type="NCBI Taxonomy" id="479676"/>
    <lineage>
        <taxon>Eukaryota</taxon>
        <taxon>Viridiplantae</taxon>
        <taxon>Streptophyta</taxon>
        <taxon>Embryophyta</taxon>
        <taxon>Tracheophyta</taxon>
        <taxon>Spermatophyta</taxon>
        <taxon>Magnoliopsida</taxon>
        <taxon>eudicotyledons</taxon>
        <taxon>Gunneridae</taxon>
        <taxon>Pentapetalae</taxon>
        <taxon>asterids</taxon>
        <taxon>Ericales</taxon>
        <taxon>Ericaceae</taxon>
        <taxon>Ericoideae</taxon>
        <taxon>Rhodoreae</taxon>
        <taxon>Rhododendron</taxon>
    </lineage>
</organism>
<evidence type="ECO:0000256" key="1">
    <source>
        <dbReference type="SAM" id="Coils"/>
    </source>
</evidence>
<name>A0AAV6JP71_9ERIC</name>
<evidence type="ECO:0000313" key="3">
    <source>
        <dbReference type="Proteomes" id="UP000823749"/>
    </source>
</evidence>
<sequence>MQQLGDELNQLVEELNGYENRRDLLEDRMNLQWAAHIELQGHVSDTVWAFNYGSVITILGVDDICVKTSELMRRRAEVRFFWNELRIEALNTEDSLKHFLKAITKKKAVSSLFNSL</sequence>
<keyword evidence="3" id="KW-1185">Reference proteome</keyword>
<feature type="coiled-coil region" evidence="1">
    <location>
        <begin position="1"/>
        <end position="28"/>
    </location>
</feature>